<feature type="domain" description="DUF4484" evidence="1">
    <location>
        <begin position="467"/>
        <end position="516"/>
    </location>
</feature>
<dbReference type="Proteomes" id="UP000029867">
    <property type="component" value="Unassembled WGS sequence"/>
</dbReference>
<dbReference type="VEuPathDB" id="FungiDB:C5L36_0C05570"/>
<dbReference type="Pfam" id="PF09804">
    <property type="entry name" value="DENND11"/>
    <property type="match status" value="1"/>
</dbReference>
<dbReference type="PANTHER" id="PTHR28153:SF1">
    <property type="entry name" value="DUF4484 DOMAIN-CONTAINING PROTEIN"/>
    <property type="match status" value="1"/>
</dbReference>
<dbReference type="InterPro" id="IPR053056">
    <property type="entry name" value="Lipid_Metab_Assoc_Protein"/>
</dbReference>
<dbReference type="HOGENOM" id="CLU_019791_1_0_1"/>
<dbReference type="EMBL" id="JQFK01000037">
    <property type="protein sequence ID" value="KGK37407.1"/>
    <property type="molecule type" value="Genomic_DNA"/>
</dbReference>
<protein>
    <recommendedName>
        <fullName evidence="1">DUF4484 domain-containing protein</fullName>
    </recommendedName>
</protein>
<accession>A0A099NZT9</accession>
<dbReference type="InterPro" id="IPR018626">
    <property type="entry name" value="LCHN/Anr2"/>
</dbReference>
<dbReference type="eggNOG" id="KOG4704">
    <property type="taxonomic scope" value="Eukaryota"/>
</dbReference>
<proteinExistence type="predicted"/>
<dbReference type="Pfam" id="PF14831">
    <property type="entry name" value="DUF4484"/>
    <property type="match status" value="1"/>
</dbReference>
<name>A0A099NZT9_PICKU</name>
<dbReference type="InterPro" id="IPR028115">
    <property type="entry name" value="DUF4484"/>
</dbReference>
<dbReference type="GO" id="GO:0005811">
    <property type="term" value="C:lipid droplet"/>
    <property type="evidence" value="ECO:0007669"/>
    <property type="project" value="TreeGrafter"/>
</dbReference>
<dbReference type="AlphaFoldDB" id="A0A099NZT9"/>
<comment type="caution">
    <text evidence="2">The sequence shown here is derived from an EMBL/GenBank/DDBJ whole genome shotgun (WGS) entry which is preliminary data.</text>
</comment>
<dbReference type="PANTHER" id="PTHR28153">
    <property type="entry name" value="PROTEIN, PUTATIVE-RELATED"/>
    <property type="match status" value="1"/>
</dbReference>
<organism evidence="2 3">
    <name type="scientific">Pichia kudriavzevii</name>
    <name type="common">Yeast</name>
    <name type="synonym">Issatchenkia orientalis</name>
    <dbReference type="NCBI Taxonomy" id="4909"/>
    <lineage>
        <taxon>Eukaryota</taxon>
        <taxon>Fungi</taxon>
        <taxon>Dikarya</taxon>
        <taxon>Ascomycota</taxon>
        <taxon>Saccharomycotina</taxon>
        <taxon>Pichiomycetes</taxon>
        <taxon>Pichiales</taxon>
        <taxon>Pichiaceae</taxon>
        <taxon>Pichia</taxon>
    </lineage>
</organism>
<evidence type="ECO:0000313" key="2">
    <source>
        <dbReference type="EMBL" id="KGK37407.1"/>
    </source>
</evidence>
<reference evidence="3" key="1">
    <citation type="journal article" date="2014" name="Microb. Cell Fact.">
        <title>Exploiting Issatchenkia orientalis SD108 for succinic acid production.</title>
        <authorList>
            <person name="Xiao H."/>
            <person name="Shao Z."/>
            <person name="Jiang Y."/>
            <person name="Dole S."/>
            <person name="Zhao H."/>
        </authorList>
    </citation>
    <scope>NUCLEOTIDE SEQUENCE [LARGE SCALE GENOMIC DNA]</scope>
    <source>
        <strain evidence="3">SD108</strain>
    </source>
</reference>
<evidence type="ECO:0000313" key="3">
    <source>
        <dbReference type="Proteomes" id="UP000029867"/>
    </source>
</evidence>
<sequence length="519" mass="59794">MLALPPICAMFLAKFDVHTGYELKWFQSVDNDVYNSDGLEFKAMPSGLHSVESDTICFTHSKLSSPGILYGLSVFKQNKHCRQVNKEGAVDRSKVKLYSLGILIDPHHLEKIEEFTDWKPRTYSVFWDYRMKLGNLLEEYMDFSESTEAEHCYEKFNQFFGKNSFKLQTSPIEVSQTLPKLKPAASKLSLLSGISGDVFPKDHMISSLIPMVNNFGPLIFKLWKISLLRKRVIFYSSHDPVTQAVDETNGVKKEASSVGDMSKILFCLSLLSGIPKQIEVTLQKTTKRDISRLLFHKPLYNVVLYDIQMLSEFNDNFLASTTDDIILDKKAIYDYGVKIPIIHKNPIFQLPEVTNLLTDKNEFASPKDHERYKILYSSLNNTNQECPIAHDVSEKRSFQEYIWTGLSWWASAGESFQSISEEFNIEFEFFDEFPDDYTEQIITIVGYFQQLTLKLFNGLIEIVEKSETADLTVDAHDIKQLGLDPYSASDCEFLVELVKVWWRKNLKISSYFSEACYWN</sequence>
<evidence type="ECO:0000259" key="1">
    <source>
        <dbReference type="Pfam" id="PF14831"/>
    </source>
</evidence>
<gene>
    <name evidence="2" type="ORF">JL09_g3462</name>
</gene>